<keyword evidence="1 5" id="KW-0597">Phosphoprotein</keyword>
<feature type="domain" description="HTH luxR-type" evidence="6">
    <location>
        <begin position="147"/>
        <end position="212"/>
    </location>
</feature>
<keyword evidence="4" id="KW-0804">Transcription</keyword>
<dbReference type="InterPro" id="IPR058245">
    <property type="entry name" value="NreC/VraR/RcsB-like_REC"/>
</dbReference>
<accession>A0A8J3WN57</accession>
<dbReference type="Gene3D" id="3.40.50.2300">
    <property type="match status" value="1"/>
</dbReference>
<dbReference type="PROSITE" id="PS00622">
    <property type="entry name" value="HTH_LUXR_1"/>
    <property type="match status" value="1"/>
</dbReference>
<name>A0A8J3WN57_9ACTN</name>
<evidence type="ECO:0000256" key="5">
    <source>
        <dbReference type="PROSITE-ProRule" id="PRU00169"/>
    </source>
</evidence>
<dbReference type="PRINTS" id="PR00038">
    <property type="entry name" value="HTHLUXR"/>
</dbReference>
<dbReference type="Proteomes" id="UP000619788">
    <property type="component" value="Unassembled WGS sequence"/>
</dbReference>
<dbReference type="GO" id="GO:0006355">
    <property type="term" value="P:regulation of DNA-templated transcription"/>
    <property type="evidence" value="ECO:0007669"/>
    <property type="project" value="InterPro"/>
</dbReference>
<proteinExistence type="predicted"/>
<dbReference type="GO" id="GO:0003677">
    <property type="term" value="F:DNA binding"/>
    <property type="evidence" value="ECO:0007669"/>
    <property type="project" value="UniProtKB-KW"/>
</dbReference>
<dbReference type="SUPFAM" id="SSF52172">
    <property type="entry name" value="CheY-like"/>
    <property type="match status" value="1"/>
</dbReference>
<dbReference type="InterPro" id="IPR016032">
    <property type="entry name" value="Sig_transdc_resp-reg_C-effctor"/>
</dbReference>
<dbReference type="InterPro" id="IPR001789">
    <property type="entry name" value="Sig_transdc_resp-reg_receiver"/>
</dbReference>
<dbReference type="InterPro" id="IPR011006">
    <property type="entry name" value="CheY-like_superfamily"/>
</dbReference>
<feature type="domain" description="Response regulatory" evidence="7">
    <location>
        <begin position="13"/>
        <end position="129"/>
    </location>
</feature>
<dbReference type="Pfam" id="PF00072">
    <property type="entry name" value="Response_reg"/>
    <property type="match status" value="1"/>
</dbReference>
<evidence type="ECO:0000256" key="4">
    <source>
        <dbReference type="ARBA" id="ARBA00023163"/>
    </source>
</evidence>
<dbReference type="SUPFAM" id="SSF46894">
    <property type="entry name" value="C-terminal effector domain of the bipartite response regulators"/>
    <property type="match status" value="1"/>
</dbReference>
<dbReference type="AlphaFoldDB" id="A0A8J3WN57"/>
<dbReference type="GO" id="GO:0000160">
    <property type="term" value="P:phosphorelay signal transduction system"/>
    <property type="evidence" value="ECO:0007669"/>
    <property type="project" value="InterPro"/>
</dbReference>
<organism evidence="8 9">
    <name type="scientific">Planobispora siamensis</name>
    <dbReference type="NCBI Taxonomy" id="936338"/>
    <lineage>
        <taxon>Bacteria</taxon>
        <taxon>Bacillati</taxon>
        <taxon>Actinomycetota</taxon>
        <taxon>Actinomycetes</taxon>
        <taxon>Streptosporangiales</taxon>
        <taxon>Streptosporangiaceae</taxon>
        <taxon>Planobispora</taxon>
    </lineage>
</organism>
<dbReference type="SMART" id="SM00448">
    <property type="entry name" value="REC"/>
    <property type="match status" value="1"/>
</dbReference>
<reference evidence="8 9" key="1">
    <citation type="submission" date="2021-01" db="EMBL/GenBank/DDBJ databases">
        <title>Whole genome shotgun sequence of Planobispora siamensis NBRC 107568.</title>
        <authorList>
            <person name="Komaki H."/>
            <person name="Tamura T."/>
        </authorList>
    </citation>
    <scope>NUCLEOTIDE SEQUENCE [LARGE SCALE GENOMIC DNA]</scope>
    <source>
        <strain evidence="8 9">NBRC 107568</strain>
    </source>
</reference>
<comment type="caution">
    <text evidence="8">The sequence shown here is derived from an EMBL/GenBank/DDBJ whole genome shotgun (WGS) entry which is preliminary data.</text>
</comment>
<dbReference type="InterPro" id="IPR039420">
    <property type="entry name" value="WalR-like"/>
</dbReference>
<gene>
    <name evidence="8" type="ORF">Psi01_63180</name>
</gene>
<evidence type="ECO:0000256" key="3">
    <source>
        <dbReference type="ARBA" id="ARBA00023125"/>
    </source>
</evidence>
<dbReference type="CDD" id="cd06170">
    <property type="entry name" value="LuxR_C_like"/>
    <property type="match status" value="1"/>
</dbReference>
<dbReference type="PROSITE" id="PS50110">
    <property type="entry name" value="RESPONSE_REGULATORY"/>
    <property type="match status" value="1"/>
</dbReference>
<sequence>MAETPATPGSPIRLLIADDHPIVRDGIRGMFTGDPDFEVLGEASDGARAVELARTLNPDVILMDLRMPGTDGVAAIKELARLGIAARVLVLTTYDTDRDVLPAIEAGATGYLLKDTGRDELMRAVRTAARGEAVLSPSVATRLLGQVRTPADPLSARELEILHLIADGATNREVAVRLFISEATVKSHVLHIYAKLGVNDRAAAVAVAFRRGLLTVDNG</sequence>
<dbReference type="SMART" id="SM00421">
    <property type="entry name" value="HTH_LUXR"/>
    <property type="match status" value="1"/>
</dbReference>
<evidence type="ECO:0000256" key="2">
    <source>
        <dbReference type="ARBA" id="ARBA00023015"/>
    </source>
</evidence>
<evidence type="ECO:0000259" key="6">
    <source>
        <dbReference type="PROSITE" id="PS50043"/>
    </source>
</evidence>
<protein>
    <submittedName>
        <fullName evidence="8">DNA-binding response regulator</fullName>
    </submittedName>
</protein>
<dbReference type="PROSITE" id="PS50043">
    <property type="entry name" value="HTH_LUXR_2"/>
    <property type="match status" value="1"/>
</dbReference>
<dbReference type="CDD" id="cd17535">
    <property type="entry name" value="REC_NarL-like"/>
    <property type="match status" value="1"/>
</dbReference>
<dbReference type="PANTHER" id="PTHR43214">
    <property type="entry name" value="TWO-COMPONENT RESPONSE REGULATOR"/>
    <property type="match status" value="1"/>
</dbReference>
<dbReference type="EMBL" id="BOOJ01000055">
    <property type="protein sequence ID" value="GIH95688.1"/>
    <property type="molecule type" value="Genomic_DNA"/>
</dbReference>
<keyword evidence="9" id="KW-1185">Reference proteome</keyword>
<evidence type="ECO:0000313" key="9">
    <source>
        <dbReference type="Proteomes" id="UP000619788"/>
    </source>
</evidence>
<dbReference type="PANTHER" id="PTHR43214:SF24">
    <property type="entry name" value="TRANSCRIPTIONAL REGULATORY PROTEIN NARL-RELATED"/>
    <property type="match status" value="1"/>
</dbReference>
<dbReference type="RefSeq" id="WP_204067773.1">
    <property type="nucleotide sequence ID" value="NZ_BOOJ01000055.1"/>
</dbReference>
<dbReference type="InterPro" id="IPR000792">
    <property type="entry name" value="Tscrpt_reg_LuxR_C"/>
</dbReference>
<evidence type="ECO:0000256" key="1">
    <source>
        <dbReference type="ARBA" id="ARBA00022553"/>
    </source>
</evidence>
<evidence type="ECO:0000259" key="7">
    <source>
        <dbReference type="PROSITE" id="PS50110"/>
    </source>
</evidence>
<keyword evidence="2" id="KW-0805">Transcription regulation</keyword>
<evidence type="ECO:0000313" key="8">
    <source>
        <dbReference type="EMBL" id="GIH95688.1"/>
    </source>
</evidence>
<dbReference type="Pfam" id="PF00196">
    <property type="entry name" value="GerE"/>
    <property type="match status" value="1"/>
</dbReference>
<feature type="modified residue" description="4-aspartylphosphate" evidence="5">
    <location>
        <position position="64"/>
    </location>
</feature>
<keyword evidence="3 8" id="KW-0238">DNA-binding</keyword>